<feature type="domain" description="InvasinE Adhesion" evidence="3">
    <location>
        <begin position="2273"/>
        <end position="2405"/>
    </location>
</feature>
<dbReference type="InterPro" id="IPR008542">
    <property type="entry name" value="BIg21"/>
</dbReference>
<accession>A0A6G4CBH8</accession>
<feature type="domain" description="Bacterial Immunoglobulin-like 21" evidence="2">
    <location>
        <begin position="1019"/>
        <end position="1134"/>
    </location>
</feature>
<feature type="domain" description="InvasinE Adhesion" evidence="3">
    <location>
        <begin position="1137"/>
        <end position="1274"/>
    </location>
</feature>
<dbReference type="NCBIfam" id="NF011844">
    <property type="entry name" value="PRK15316.1"/>
    <property type="match status" value="1"/>
</dbReference>
<feature type="domain" description="InvasinE Adhesion" evidence="3">
    <location>
        <begin position="855"/>
        <end position="987"/>
    </location>
</feature>
<feature type="domain" description="InvasinE Adhesion" evidence="3">
    <location>
        <begin position="2551"/>
        <end position="2654"/>
    </location>
</feature>
<keyword evidence="1" id="KW-0732">Signal</keyword>
<evidence type="ECO:0000259" key="2">
    <source>
        <dbReference type="Pfam" id="PF05688"/>
    </source>
</evidence>
<dbReference type="EMBL" id="JAAIWJ010000023">
    <property type="protein sequence ID" value="NEZ06444.1"/>
    <property type="molecule type" value="Genomic_DNA"/>
</dbReference>
<feature type="domain" description="Bacterial Immunoglobulin-like 21" evidence="2">
    <location>
        <begin position="478"/>
        <end position="584"/>
    </location>
</feature>
<evidence type="ECO:0000256" key="1">
    <source>
        <dbReference type="SAM" id="SignalP"/>
    </source>
</evidence>
<feature type="domain" description="InvasinE Adhesion" evidence="3">
    <location>
        <begin position="1421"/>
        <end position="1558"/>
    </location>
</feature>
<sequence>MSLTLNKILVLCALLISAMLPGWSWAESAWQDSSDTVGEFNGTVPTADSASIPVYQGSVFLDPAKTHEVAFTAKPSEFSADVSVSKLLVTNPQDREGDIIATPRWENQTPPTVSLVWADAATPDTLLDPQPVADRSFCAQGLAGRSLIAWAQPDPQQTMPLLYLLTSTGYPYESVLTLADQKVTLKIAPAQGDLISVSAAGYDESSGAAKTTVGGSITLTVTTKDCVGNVVGNIPFVIKRKDAENRQGVVNNTAPVKLGTTELTTTATEYRGTTDANGVATVTVTQANGPGVKTPLVASLAGIAQASETAVIFTVLTSPDVPQATMWGHMPDTLKARDYTFSRPKLAAEVDNEDGTVNDHNETWSTFTWSGADKHCDILPGMRHFGALATVVPTSVQDVSGWPMQGNFYWSSLAGMSGQHHAADVSNRSEAQKPDDTTFIVSCVDKEAPDVEPKLVLTPGSYDSTIKAMKVKVGEEASLRLTITDSKNNDQPLAYYYFSLHLDDGVNRKNQTDAAWETHPVQIDGGSNVRKVDAHTYEGITDANGEASLTLTQPGGVGVKTHITAKMRSDFTASDEKDVIFTVITSPDSDKARMWGHMLGIIEANNIFKRPRLADETANELGAVRENNEDWALFDQNSSMQAECGLGHIPSQSSLHSLFAAHPANVIGTEYGWPTLQKAYLSAVEETSHASVNLATGNIDTYSGFKQNYLSCSGNEMVAQIAATTDHDVSTSSRAQAKVGETITMTVRTFNALNNAPVPYTAFTITKDMGKNRQGQTTGFDDPTRGAIEMNGTLYGTSQPSLVYAGTTDAQGFATVEIKQPQGVGLATPLNIAPVNSYIPNTVNYNVIFTTLTSPDAVGAQMWGHMDETITVDALTFARPRLAAEVSSPDGTLTENNEVWSRVSQANTSSTSKGGCGANMLPRRSQLNALYDANSGNAVQTVHGWPTQRQPYWSSSPADQVPHYYTIALNDGARTVGGSTAVYVSCLTTANNPASSITLEVVDPAQWNAAANAAKLKKGETLQVKVTVKDAQGNPLGDMPFTLKRGDGYTRSNEKHIAGSGDALVAPVVINSGLADETSLNDTAAAYSAMTGSDGTKILTITRPDTHGTKTSLTAALYSDTTKKATLDTIFTVVTSPDSNKAKMWGHMPETVTAADGTVFKRPLLLKELSSTSGRTAIAEDNEDWAQFTQTQATSTSSNGCGSEYVPSQAGLESLYEANRGNAMKTVQGWPVASSYLTSTTGSSSLEQRDFKAVNLSSGTSSIIPSATKELLTCQTTPIVKASQIVLEAADPTKFDSTNNVVKAKKGEEVVVRVTTKDSQGNPVGNTAFTLKRNLSVNRANASTTVTAGALIVTDAWGNTQSNFSSTTALIYGVTGADGTTTLALKQDNTTGLKTELTAMLDTDNNVKSMLPVVFTVITSPDTPKAKFWGHMAETMTGAGGLIYKRPLLQDELSVTTSRSSFQEDGESWSLFSPDQSNNTSVNGCGAGYVPIESELESLYADEGYVPIHDVTGWPVSRAYISSTAVAYYTQTFNFKAVSLKTGYKSEIMPSSIGLLSCRATPVAVTSQIIVEANDSTQFVKVDETLSALKRKKGDDAVIRVVTKDAQGNVVPNVPFILKREGSTNRQNTLMVNRTITVINAAGTSARMDSPSILLYAVTGADGTATFTVKQDDSIGLVTNVYAQAYQSSLESNKLPVMFTVITSPDTPLASYWGHMAETFTTRSGIAFRRPLLKSETSSDSEVIEDNETWVLLKSATKGDADKSGCDVHYQPLLSELQALYDEHPSRAIKTDLGIPVNSYWWAYDMVAYAGNWYDQYIYLLNGSSGRASSTTSALMLCLVNPHPEAASIEMTSTAEDATKTASNDGRPSATAKKGEVIPMTVTVRDSAGNPLPGASFNLKRGTALNRAKAAYDASADDLTIIPVEPTGVTSILYGDGTQALLKTGSDGKATFEVSQNSSYGLSTPLSAELMRDTSKSVTLDVIFTVITSPDSPKAKYWGHMPETFTSSAGVTFKRPLLAAEATTGSSVNGNNETWSYIYSTQKATADCSLEYQPRLSELQGLYDDHPNGALTKDLGLPIASGNWWIYELLNSNGSSWYYQVFNLSTGRVSSALSPVALMLCLAQPHSKPSSVTLTSIAFDETRTASNGGTPSASAKKGETIPLVVTVKDQNGNLLSGESVTLQRAQAKSRSGIRPSSSADDLIVDVVTPTATRISFAQDTAKWLGFTGSDGTVTFNVTQNATTGLATPFTVSLAQDPQITSNLDLIFTVVTSPDAQDADYWGHMPETVTAANGTVFERPKLWKELPSTSGVNKTNNNNEDWPYFSSTTKANSSLSPCEEARQPLLSDMKSLYQRYPNNTLTTETGWSVYYYWWAQDKTTDGKNQSLNMKDGTTTLNGNAAYQACLVSARATVSSVTLTSTAFDADSQAAKVKKGEAMPVTVTVKDSAGNTVPNVEFTLKRGEASPRNAGATLYGDVVAMDDLIVQPLSGSAVTLSESDNTISGMTGADGTASFTLRQDNTPGYKTPLTVTLANYASATDTLDAIFTVPTSPNVSSAHFWGHMADTVVVNGKSLHRPLLTTELPSGANPVSSPIINYENWASAHIIDASKWDIARQCGSIENAPTYNELEFLHTVFNSLGWPSSPSFPYLSSQQCGMDEGTGAQDCSITLMNKPDLVTCFQ</sequence>
<feature type="domain" description="Bacterial Immunoglobulin-like 21" evidence="2">
    <location>
        <begin position="1595"/>
        <end position="1702"/>
    </location>
</feature>
<feature type="domain" description="Bacterial Immunoglobulin-like 21" evidence="2">
    <location>
        <begin position="1875"/>
        <end position="1987"/>
    </location>
</feature>
<feature type="domain" description="InvasinE Adhesion" evidence="3">
    <location>
        <begin position="587"/>
        <end position="713"/>
    </location>
</feature>
<feature type="domain" description="InvasinE Adhesion" evidence="3">
    <location>
        <begin position="319"/>
        <end position="444"/>
    </location>
</feature>
<protein>
    <submittedName>
        <fullName evidence="4">RatA-like protein</fullName>
    </submittedName>
</protein>
<reference evidence="4" key="1">
    <citation type="journal article" date="2006" name="Food Microbiol.">
        <title>Occurrence of non-O157 shiga toxin-producing Escherichia coli in ready-to-eat food from supermarkets in Argentina.</title>
        <authorList>
            <person name="Balague C."/>
            <person name="Khan A.A."/>
            <person name="Fernandez L."/>
            <person name="Redolfi A.L."/>
            <person name="Aquili V."/>
            <person name="Voltattorni P."/>
            <person name="Hofer C."/>
            <person name="Ebner G."/>
            <person name="Duenas S."/>
            <person name="Cerniglia C.E."/>
        </authorList>
    </citation>
    <scope>NUCLEOTIDE SEQUENCE</scope>
    <source>
        <strain evidence="4">EC21</strain>
    </source>
</reference>
<feature type="domain" description="Bacterial Immunoglobulin-like 21" evidence="2">
    <location>
        <begin position="2434"/>
        <end position="2547"/>
    </location>
</feature>
<evidence type="ECO:0000313" key="4">
    <source>
        <dbReference type="EMBL" id="NEZ06444.1"/>
    </source>
</evidence>
<feature type="domain" description="InvasinE Adhesion" evidence="3">
    <location>
        <begin position="1705"/>
        <end position="1839"/>
    </location>
</feature>
<dbReference type="InterPro" id="IPR008541">
    <property type="entry name" value="InvE_AD"/>
</dbReference>
<dbReference type="Pfam" id="PF05689">
    <property type="entry name" value="InvE_AD"/>
    <property type="match status" value="9"/>
</dbReference>
<feature type="domain" description="Bacterial Immunoglobulin-like 21" evidence="2">
    <location>
        <begin position="2158"/>
        <end position="2270"/>
    </location>
</feature>
<name>A0A6G4CBH8_ECOLX</name>
<feature type="domain" description="InvasinE Adhesion" evidence="3">
    <location>
        <begin position="1990"/>
        <end position="2114"/>
    </location>
</feature>
<proteinExistence type="predicted"/>
<feature type="signal peptide" evidence="1">
    <location>
        <begin position="1"/>
        <end position="26"/>
    </location>
</feature>
<reference evidence="4" key="2">
    <citation type="submission" date="2020-02" db="EMBL/GenBank/DDBJ databases">
        <authorList>
            <person name="Alotaibi K."/>
            <person name="Khan A."/>
        </authorList>
    </citation>
    <scope>NUCLEOTIDE SEQUENCE</scope>
    <source>
        <strain evidence="4">EC21</strain>
    </source>
</reference>
<gene>
    <name evidence="4" type="ORF">G4V01_06145</name>
</gene>
<evidence type="ECO:0000259" key="3">
    <source>
        <dbReference type="Pfam" id="PF05689"/>
    </source>
</evidence>
<feature type="domain" description="Bacterial Immunoglobulin-like 21" evidence="2">
    <location>
        <begin position="214"/>
        <end position="316"/>
    </location>
</feature>
<feature type="domain" description="Bacterial Immunoglobulin-like 21" evidence="2">
    <location>
        <begin position="740"/>
        <end position="851"/>
    </location>
</feature>
<dbReference type="RefSeq" id="WP_049036171.1">
    <property type="nucleotide sequence ID" value="NZ_JAAIWJ010000023.1"/>
</dbReference>
<comment type="caution">
    <text evidence="4">The sequence shown here is derived from an EMBL/GenBank/DDBJ whole genome shotgun (WGS) entry which is preliminary data.</text>
</comment>
<feature type="chain" id="PRO_5026181713" evidence="1">
    <location>
        <begin position="27"/>
        <end position="2680"/>
    </location>
</feature>
<dbReference type="Pfam" id="PF05688">
    <property type="entry name" value="BIg21"/>
    <property type="match status" value="9"/>
</dbReference>
<feature type="domain" description="Bacterial Immunoglobulin-like 21" evidence="2">
    <location>
        <begin position="1307"/>
        <end position="1418"/>
    </location>
</feature>
<organism evidence="4">
    <name type="scientific">Escherichia coli</name>
    <dbReference type="NCBI Taxonomy" id="562"/>
    <lineage>
        <taxon>Bacteria</taxon>
        <taxon>Pseudomonadati</taxon>
        <taxon>Pseudomonadota</taxon>
        <taxon>Gammaproteobacteria</taxon>
        <taxon>Enterobacterales</taxon>
        <taxon>Enterobacteriaceae</taxon>
        <taxon>Escherichia</taxon>
    </lineage>
</organism>